<reference evidence="1 2" key="1">
    <citation type="submission" date="2016-10" db="EMBL/GenBank/DDBJ databases">
        <authorList>
            <person name="de Groot N.N."/>
        </authorList>
    </citation>
    <scope>NUCLEOTIDE SEQUENCE [LARGE SCALE GENOMIC DNA]</scope>
    <source>
        <strain evidence="1 2">CGMCC 1.11147</strain>
    </source>
</reference>
<dbReference type="OrthoDB" id="3789324at2"/>
<dbReference type="RefSeq" id="WP_091022165.1">
    <property type="nucleotide sequence ID" value="NZ_BKAE01000003.1"/>
</dbReference>
<dbReference type="STRING" id="1005944.SAMN05192576_0863"/>
<dbReference type="EMBL" id="FNIC01000001">
    <property type="protein sequence ID" value="SDM75648.1"/>
    <property type="molecule type" value="Genomic_DNA"/>
</dbReference>
<gene>
    <name evidence="1" type="ORF">SAMN05192576_0863</name>
</gene>
<evidence type="ECO:0000313" key="1">
    <source>
        <dbReference type="EMBL" id="SDM75648.1"/>
    </source>
</evidence>
<sequence>MTEGLQAPLSAPLHRLLRRAVLDHATSERRRVFLPLLHVGIPGGVEAVFAVRDDEPTDHALRCDVVAAMVRRTRQPGPVPMVWLTRAGELETQDVDAAWLASARAAYGELGLPLLMVLVNRRGWRDPRSGAACTWRRLRPSATITP</sequence>
<dbReference type="Proteomes" id="UP000199004">
    <property type="component" value="Unassembled WGS sequence"/>
</dbReference>
<name>A0A1G9VTU0_9ACTN</name>
<accession>A0A1G9VTU0</accession>
<keyword evidence="2" id="KW-1185">Reference proteome</keyword>
<dbReference type="AlphaFoldDB" id="A0A1G9VTU0"/>
<evidence type="ECO:0000313" key="2">
    <source>
        <dbReference type="Proteomes" id="UP000199004"/>
    </source>
</evidence>
<protein>
    <submittedName>
        <fullName evidence="1">Uncharacterized protein</fullName>
    </submittedName>
</protein>
<organism evidence="1 2">
    <name type="scientific">Nocardioides szechwanensis</name>
    <dbReference type="NCBI Taxonomy" id="1005944"/>
    <lineage>
        <taxon>Bacteria</taxon>
        <taxon>Bacillati</taxon>
        <taxon>Actinomycetota</taxon>
        <taxon>Actinomycetes</taxon>
        <taxon>Propionibacteriales</taxon>
        <taxon>Nocardioidaceae</taxon>
        <taxon>Nocardioides</taxon>
    </lineage>
</organism>
<proteinExistence type="predicted"/>